<reference evidence="3 4" key="1">
    <citation type="submission" date="2017-05" db="EMBL/GenBank/DDBJ databases">
        <authorList>
            <person name="Varghese N."/>
            <person name="Submissions S."/>
        </authorList>
    </citation>
    <scope>NUCLEOTIDE SEQUENCE [LARGE SCALE GENOMIC DNA]</scope>
    <source>
        <strain evidence="3 4">DSM 25457</strain>
    </source>
</reference>
<organism evidence="3 4">
    <name type="scientific">Neorhodopirellula lusitana</name>
    <dbReference type="NCBI Taxonomy" id="445327"/>
    <lineage>
        <taxon>Bacteria</taxon>
        <taxon>Pseudomonadati</taxon>
        <taxon>Planctomycetota</taxon>
        <taxon>Planctomycetia</taxon>
        <taxon>Pirellulales</taxon>
        <taxon>Pirellulaceae</taxon>
        <taxon>Neorhodopirellula</taxon>
    </lineage>
</organism>
<dbReference type="RefSeq" id="WP_283432270.1">
    <property type="nucleotide sequence ID" value="NZ_FXUG01000004.1"/>
</dbReference>
<evidence type="ECO:0000256" key="2">
    <source>
        <dbReference type="SAM" id="SignalP"/>
    </source>
</evidence>
<accession>A0ABY1PYL8</accession>
<evidence type="ECO:0000313" key="4">
    <source>
        <dbReference type="Proteomes" id="UP001158067"/>
    </source>
</evidence>
<keyword evidence="4" id="KW-1185">Reference proteome</keyword>
<protein>
    <submittedName>
        <fullName evidence="3">Uncharacterized protein</fullName>
    </submittedName>
</protein>
<proteinExistence type="predicted"/>
<keyword evidence="2" id="KW-0732">Signal</keyword>
<feature type="region of interest" description="Disordered" evidence="1">
    <location>
        <begin position="54"/>
        <end position="86"/>
    </location>
</feature>
<feature type="chain" id="PRO_5045227523" evidence="2">
    <location>
        <begin position="25"/>
        <end position="173"/>
    </location>
</feature>
<gene>
    <name evidence="3" type="ORF">SAMN06265222_10478</name>
</gene>
<comment type="caution">
    <text evidence="3">The sequence shown here is derived from an EMBL/GenBank/DDBJ whole genome shotgun (WGS) entry which is preliminary data.</text>
</comment>
<feature type="signal peptide" evidence="2">
    <location>
        <begin position="1"/>
        <end position="24"/>
    </location>
</feature>
<evidence type="ECO:0000313" key="3">
    <source>
        <dbReference type="EMBL" id="SMP53223.1"/>
    </source>
</evidence>
<evidence type="ECO:0000256" key="1">
    <source>
        <dbReference type="SAM" id="MobiDB-lite"/>
    </source>
</evidence>
<dbReference type="EMBL" id="FXUG01000004">
    <property type="protein sequence ID" value="SMP53223.1"/>
    <property type="molecule type" value="Genomic_DNA"/>
</dbReference>
<name>A0ABY1PYL8_9BACT</name>
<dbReference type="Proteomes" id="UP001158067">
    <property type="component" value="Unassembled WGS sequence"/>
</dbReference>
<sequence>MKRILTIAAAFTLGFLAFSSNALAVDRHYDSHRSDIHNTGQRDRARVSQRYPVNAHPAGVPHGYSQRGSTSVDRGNGHAALPYSPGRDYGTGSLPVVSRYSNGHTFPGSQVYSDRLYDSRLVGRPSSFGYSSDYRYPSQSTYNNQYARSPGLLSRGIHLDIGGVHVLGAGHHH</sequence>